<proteinExistence type="predicted"/>
<sequence length="549" mass="65058">MNTFLNPWYSTIWLYDSDFEQRKFPLVYLANGMPSYTINQYIYHLLESEISHNKLESSVRALCHLYAFTCAYYGQRILTSEEASYLVANFIDAKKFGTDEFCIRNSPRFSWLKNLGLNWKPLSLSKNGISTIKGYIRAITNFDKWQANIYNIQPLNPTEKYFISAWRQYKKFETRKEWDPLIHLELARKRRKQTEEKYSSQVENKLNSNHKRLTIKNKLRIRKAFPLGRFIDLVETASNPRDKMLILLQGGGSLRRSEPLHIFHSDIEGQNEFGEARIRIDDPEIGMVEWRDHNGKLVSGTRIQYFQQYWAMNNQNFPDSHPLKFLGPRTLMDRKDSGLNAGFKGMTFAESSCSDWLLNERSDGRTYDVNHLWWLDPVLGSYWYELFEEYEENYLRYNYYTGERNPTGFPFHPWLFIAIDREHYGAPLSIPAMKKIWARLKKRLGIEETLGWHSLRHMFGYYCANVLKIPPEITQFFLHHSSVSSTNAYYHINHNRVRYELTTKQLMAAGIEYMPEHLILKDTPIPNWPSAWQQNPQYKLYKKILMSHS</sequence>
<evidence type="ECO:0000313" key="4">
    <source>
        <dbReference type="Proteomes" id="UP000184600"/>
    </source>
</evidence>
<dbReference type="OrthoDB" id="9801717at2"/>
<dbReference type="SUPFAM" id="SSF56349">
    <property type="entry name" value="DNA breaking-rejoining enzymes"/>
    <property type="match status" value="1"/>
</dbReference>
<dbReference type="Pfam" id="PF00589">
    <property type="entry name" value="Phage_integrase"/>
    <property type="match status" value="1"/>
</dbReference>
<dbReference type="GO" id="GO:0006310">
    <property type="term" value="P:DNA recombination"/>
    <property type="evidence" value="ECO:0007669"/>
    <property type="project" value="UniProtKB-KW"/>
</dbReference>
<dbReference type="EMBL" id="FRFG01000060">
    <property type="protein sequence ID" value="SHO58282.1"/>
    <property type="molecule type" value="Genomic_DNA"/>
</dbReference>
<reference evidence="4" key="1">
    <citation type="submission" date="2016-12" db="EMBL/GenBank/DDBJ databases">
        <authorList>
            <person name="Rodrigo-Torres L."/>
            <person name="Arahal R.D."/>
            <person name="Lucena T."/>
        </authorList>
    </citation>
    <scope>NUCLEOTIDE SEQUENCE [LARGE SCALE GENOMIC DNA]</scope>
</reference>
<dbReference type="AlphaFoldDB" id="A0A1M7Z0D8"/>
<accession>A0A1M7Z0D8</accession>
<protein>
    <submittedName>
        <fullName evidence="3">Phage integrase family protein</fullName>
    </submittedName>
</protein>
<dbReference type="InterPro" id="IPR002104">
    <property type="entry name" value="Integrase_catalytic"/>
</dbReference>
<dbReference type="RefSeq" id="WP_073585728.1">
    <property type="nucleotide sequence ID" value="NZ_AP024898.1"/>
</dbReference>
<dbReference type="InterPro" id="IPR013762">
    <property type="entry name" value="Integrase-like_cat_sf"/>
</dbReference>
<dbReference type="InterPro" id="IPR011010">
    <property type="entry name" value="DNA_brk_join_enz"/>
</dbReference>
<dbReference type="Proteomes" id="UP000184600">
    <property type="component" value="Unassembled WGS sequence"/>
</dbReference>
<evidence type="ECO:0000259" key="2">
    <source>
        <dbReference type="PROSITE" id="PS51898"/>
    </source>
</evidence>
<keyword evidence="1" id="KW-0233">DNA recombination</keyword>
<evidence type="ECO:0000256" key="1">
    <source>
        <dbReference type="ARBA" id="ARBA00023172"/>
    </source>
</evidence>
<dbReference type="STRING" id="1117707.VQ7734_04053"/>
<dbReference type="Gene3D" id="1.10.443.10">
    <property type="entry name" value="Intergrase catalytic core"/>
    <property type="match status" value="1"/>
</dbReference>
<gene>
    <name evidence="3" type="ORF">VQ7734_04053</name>
</gene>
<dbReference type="GO" id="GO:0015074">
    <property type="term" value="P:DNA integration"/>
    <property type="evidence" value="ECO:0007669"/>
    <property type="project" value="InterPro"/>
</dbReference>
<keyword evidence="4" id="KW-1185">Reference proteome</keyword>
<dbReference type="GO" id="GO:0003677">
    <property type="term" value="F:DNA binding"/>
    <property type="evidence" value="ECO:0007669"/>
    <property type="project" value="InterPro"/>
</dbReference>
<dbReference type="PROSITE" id="PS51898">
    <property type="entry name" value="TYR_RECOMBINASE"/>
    <property type="match status" value="1"/>
</dbReference>
<evidence type="ECO:0000313" key="3">
    <source>
        <dbReference type="EMBL" id="SHO58282.1"/>
    </source>
</evidence>
<organism evidence="3 4">
    <name type="scientific">Vibrio quintilis</name>
    <dbReference type="NCBI Taxonomy" id="1117707"/>
    <lineage>
        <taxon>Bacteria</taxon>
        <taxon>Pseudomonadati</taxon>
        <taxon>Pseudomonadota</taxon>
        <taxon>Gammaproteobacteria</taxon>
        <taxon>Vibrionales</taxon>
        <taxon>Vibrionaceae</taxon>
        <taxon>Vibrio</taxon>
    </lineage>
</organism>
<name>A0A1M7Z0D8_9VIBR</name>
<feature type="domain" description="Tyr recombinase" evidence="2">
    <location>
        <begin position="216"/>
        <end position="502"/>
    </location>
</feature>